<dbReference type="PANTHER" id="PTHR43265">
    <property type="entry name" value="ESTERASE ESTD"/>
    <property type="match status" value="1"/>
</dbReference>
<dbReference type="Gene3D" id="3.40.50.1820">
    <property type="entry name" value="alpha/beta hydrolase"/>
    <property type="match status" value="1"/>
</dbReference>
<protein>
    <submittedName>
        <fullName evidence="3">Alpha/beta hydrolase family protein</fullName>
        <ecNumber evidence="3">3.4.-.-</ecNumber>
    </submittedName>
</protein>
<dbReference type="RefSeq" id="WP_381480556.1">
    <property type="nucleotide sequence ID" value="NZ_JBHTLT010000045.1"/>
</dbReference>
<dbReference type="InterPro" id="IPR022742">
    <property type="entry name" value="Hydrolase_4"/>
</dbReference>
<reference evidence="4" key="1">
    <citation type="journal article" date="2019" name="Int. J. Syst. Evol. Microbiol.">
        <title>The Global Catalogue of Microorganisms (GCM) 10K type strain sequencing project: providing services to taxonomists for standard genome sequencing and annotation.</title>
        <authorList>
            <consortium name="The Broad Institute Genomics Platform"/>
            <consortium name="The Broad Institute Genome Sequencing Center for Infectious Disease"/>
            <person name="Wu L."/>
            <person name="Ma J."/>
        </authorList>
    </citation>
    <scope>NUCLEOTIDE SEQUENCE [LARGE SCALE GENOMIC DNA]</scope>
    <source>
        <strain evidence="4">CCUG 53915</strain>
    </source>
</reference>
<evidence type="ECO:0000256" key="1">
    <source>
        <dbReference type="SAM" id="SignalP"/>
    </source>
</evidence>
<gene>
    <name evidence="3" type="ORF">ACFQ38_09740</name>
</gene>
<feature type="signal peptide" evidence="1">
    <location>
        <begin position="1"/>
        <end position="19"/>
    </location>
</feature>
<dbReference type="SUPFAM" id="SSF53474">
    <property type="entry name" value="alpha/beta-Hydrolases"/>
    <property type="match status" value="1"/>
</dbReference>
<evidence type="ECO:0000313" key="4">
    <source>
        <dbReference type="Proteomes" id="UP001597231"/>
    </source>
</evidence>
<dbReference type="EMBL" id="JBHTLT010000045">
    <property type="protein sequence ID" value="MFD1205382.1"/>
    <property type="molecule type" value="Genomic_DNA"/>
</dbReference>
<dbReference type="Proteomes" id="UP001597231">
    <property type="component" value="Unassembled WGS sequence"/>
</dbReference>
<dbReference type="PROSITE" id="PS51257">
    <property type="entry name" value="PROKAR_LIPOPROTEIN"/>
    <property type="match status" value="1"/>
</dbReference>
<accession>A0ABW3TY83</accession>
<feature type="domain" description="Serine aminopeptidase S33" evidence="2">
    <location>
        <begin position="194"/>
        <end position="395"/>
    </location>
</feature>
<name>A0ABW3TY83_9BACL</name>
<dbReference type="EC" id="3.4.-.-" evidence="3"/>
<evidence type="ECO:0000313" key="3">
    <source>
        <dbReference type="EMBL" id="MFD1205382.1"/>
    </source>
</evidence>
<dbReference type="InterPro" id="IPR029058">
    <property type="entry name" value="AB_hydrolase_fold"/>
</dbReference>
<dbReference type="Pfam" id="PF12146">
    <property type="entry name" value="Hydrolase_4"/>
    <property type="match status" value="1"/>
</dbReference>
<keyword evidence="4" id="KW-1185">Reference proteome</keyword>
<proteinExistence type="predicted"/>
<sequence>MKKAILFFCLLASIIFIVAGCSKKDVDSKTDQKGLDALEAIEGVWNGTINIPNQPLPIILKFTEDKGMLSIPVQGLDNFPLSNVDLEDADLKFGATIQGQRITFDGKVENDKISGTFTQMGQSFPFELVRGSVEETPDSGDAVEVQLEDGMMSGLLEMPKGDGPFPLMVIIAGSGPTDRNGNSPLIPGKNNSLKMLAEQLADNGIASIRYDKRMIGENAKLGGKEEDLRFDDYIEDAAAWVNFAKADDRFSKVGIIGHSEGSLIGMVAAEKTDADMFISIAGPGRPINEVLLEQLEQQLPVNLLKESDDILIQLKQGEQVKTVSTELQSIFRPSVQPYLISWLKYDPAKEIQKIKAPVLIINGTRDVQVPATDAERLHNAKEDSVLAIIQNMNHVLKEAPEDREGNMATYMNPDLPLAEGLMDEILSFLKK</sequence>
<dbReference type="InterPro" id="IPR053145">
    <property type="entry name" value="AB_hydrolase_Est10"/>
</dbReference>
<comment type="caution">
    <text evidence="3">The sequence shown here is derived from an EMBL/GenBank/DDBJ whole genome shotgun (WGS) entry which is preliminary data.</text>
</comment>
<dbReference type="GO" id="GO:0016787">
    <property type="term" value="F:hydrolase activity"/>
    <property type="evidence" value="ECO:0007669"/>
    <property type="project" value="UniProtKB-KW"/>
</dbReference>
<feature type="chain" id="PRO_5045143352" evidence="1">
    <location>
        <begin position="20"/>
        <end position="431"/>
    </location>
</feature>
<organism evidence="3 4">
    <name type="scientific">Sporosarcina contaminans</name>
    <dbReference type="NCBI Taxonomy" id="633403"/>
    <lineage>
        <taxon>Bacteria</taxon>
        <taxon>Bacillati</taxon>
        <taxon>Bacillota</taxon>
        <taxon>Bacilli</taxon>
        <taxon>Bacillales</taxon>
        <taxon>Caryophanaceae</taxon>
        <taxon>Sporosarcina</taxon>
    </lineage>
</organism>
<keyword evidence="3" id="KW-0378">Hydrolase</keyword>
<keyword evidence="1" id="KW-0732">Signal</keyword>
<evidence type="ECO:0000259" key="2">
    <source>
        <dbReference type="Pfam" id="PF12146"/>
    </source>
</evidence>
<dbReference type="PANTHER" id="PTHR43265:SF1">
    <property type="entry name" value="ESTERASE ESTD"/>
    <property type="match status" value="1"/>
</dbReference>